<sequence length="127" mass="13419">MSGKNISTDASDETFVGTAATAARITQLRARPGAVARSEKIRAEMAEADHAYADGLAAIRKAADLTQRALAAEMGVAQSEISRIEGRHDMLLSTLVSYLTAAGEHPRVVVTVNGRDVELDLTAAFAH</sequence>
<dbReference type="PROSITE" id="PS50943">
    <property type="entry name" value="HTH_CROC1"/>
    <property type="match status" value="1"/>
</dbReference>
<protein>
    <recommendedName>
        <fullName evidence="1">HTH cro/C1-type domain-containing protein</fullName>
    </recommendedName>
</protein>
<evidence type="ECO:0000313" key="2">
    <source>
        <dbReference type="EMBL" id="GIE13845.1"/>
    </source>
</evidence>
<evidence type="ECO:0000259" key="1">
    <source>
        <dbReference type="PROSITE" id="PS50943"/>
    </source>
</evidence>
<dbReference type="GO" id="GO:0003677">
    <property type="term" value="F:DNA binding"/>
    <property type="evidence" value="ECO:0007669"/>
    <property type="project" value="InterPro"/>
</dbReference>
<dbReference type="Gene3D" id="1.10.260.40">
    <property type="entry name" value="lambda repressor-like DNA-binding domains"/>
    <property type="match status" value="1"/>
</dbReference>
<dbReference type="InterPro" id="IPR001387">
    <property type="entry name" value="Cro/C1-type_HTH"/>
</dbReference>
<proteinExistence type="predicted"/>
<dbReference type="SMART" id="SM00530">
    <property type="entry name" value="HTH_XRE"/>
    <property type="match status" value="1"/>
</dbReference>
<comment type="caution">
    <text evidence="2">The sequence shown here is derived from an EMBL/GenBank/DDBJ whole genome shotgun (WGS) entry which is preliminary data.</text>
</comment>
<dbReference type="Proteomes" id="UP000598174">
    <property type="component" value="Unassembled WGS sequence"/>
</dbReference>
<accession>A0A919MIM9</accession>
<dbReference type="AlphaFoldDB" id="A0A919MIM9"/>
<evidence type="ECO:0000313" key="3">
    <source>
        <dbReference type="Proteomes" id="UP000598174"/>
    </source>
</evidence>
<feature type="domain" description="HTH cro/C1-type" evidence="1">
    <location>
        <begin position="56"/>
        <end position="85"/>
    </location>
</feature>
<name>A0A919MIM9_9ACTN</name>
<dbReference type="SUPFAM" id="SSF47413">
    <property type="entry name" value="lambda repressor-like DNA-binding domains"/>
    <property type="match status" value="1"/>
</dbReference>
<keyword evidence="3" id="KW-1185">Reference proteome</keyword>
<dbReference type="Pfam" id="PF01381">
    <property type="entry name" value="HTH_3"/>
    <property type="match status" value="1"/>
</dbReference>
<organism evidence="2 3">
    <name type="scientific">Paractinoplanes ferrugineus</name>
    <dbReference type="NCBI Taxonomy" id="113564"/>
    <lineage>
        <taxon>Bacteria</taxon>
        <taxon>Bacillati</taxon>
        <taxon>Actinomycetota</taxon>
        <taxon>Actinomycetes</taxon>
        <taxon>Micromonosporales</taxon>
        <taxon>Micromonosporaceae</taxon>
        <taxon>Paractinoplanes</taxon>
    </lineage>
</organism>
<dbReference type="CDD" id="cd00093">
    <property type="entry name" value="HTH_XRE"/>
    <property type="match status" value="1"/>
</dbReference>
<dbReference type="InterPro" id="IPR010982">
    <property type="entry name" value="Lambda_DNA-bd_dom_sf"/>
</dbReference>
<gene>
    <name evidence="2" type="ORF">Afe05nite_56850</name>
</gene>
<dbReference type="RefSeq" id="WP_203820270.1">
    <property type="nucleotide sequence ID" value="NZ_BAAABP010000002.1"/>
</dbReference>
<reference evidence="2" key="1">
    <citation type="submission" date="2021-01" db="EMBL/GenBank/DDBJ databases">
        <title>Whole genome shotgun sequence of Actinoplanes ferrugineus NBRC 15555.</title>
        <authorList>
            <person name="Komaki H."/>
            <person name="Tamura T."/>
        </authorList>
    </citation>
    <scope>NUCLEOTIDE SEQUENCE</scope>
    <source>
        <strain evidence="2">NBRC 15555</strain>
    </source>
</reference>
<dbReference type="EMBL" id="BOMM01000050">
    <property type="protein sequence ID" value="GIE13845.1"/>
    <property type="molecule type" value="Genomic_DNA"/>
</dbReference>